<dbReference type="UniPathway" id="UPA00378"/>
<dbReference type="GeneID" id="31355624"/>
<dbReference type="GO" id="GO:0008417">
    <property type="term" value="F:fucosyltransferase activity"/>
    <property type="evidence" value="ECO:0007669"/>
    <property type="project" value="InterPro"/>
</dbReference>
<keyword evidence="5" id="KW-0812">Transmembrane</keyword>
<evidence type="ECO:0000256" key="1">
    <source>
        <dbReference type="ARBA" id="ARBA00004922"/>
    </source>
</evidence>
<name>D3AVH9_HETP5</name>
<keyword evidence="4 5" id="KW-0808">Transferase</keyword>
<dbReference type="InterPro" id="IPR001503">
    <property type="entry name" value="Glyco_trans_10"/>
</dbReference>
<proteinExistence type="inferred from homology"/>
<dbReference type="InParanoid" id="D3AVH9"/>
<comment type="subcellular location">
    <subcellularLocation>
        <location evidence="5">Golgi apparatus</location>
        <location evidence="5">Golgi stack membrane</location>
        <topology evidence="5">Single-pass type II membrane protein</topology>
    </subcellularLocation>
</comment>
<evidence type="ECO:0000313" key="7">
    <source>
        <dbReference type="EMBL" id="EFA86302.1"/>
    </source>
</evidence>
<comment type="caution">
    <text evidence="7">The sequence shown here is derived from an EMBL/GenBank/DDBJ whole genome shotgun (WGS) entry which is preliminary data.</text>
</comment>
<dbReference type="Pfam" id="PF00852">
    <property type="entry name" value="Glyco_transf_10"/>
    <property type="match status" value="1"/>
</dbReference>
<comment type="pathway">
    <text evidence="1">Protein modification; protein glycosylation.</text>
</comment>
<gene>
    <name evidence="7" type="primary">fut9</name>
    <name evidence="7" type="ORF">PPL_00090</name>
</gene>
<organism evidence="7 8">
    <name type="scientific">Heterostelium pallidum (strain ATCC 26659 / Pp 5 / PN500)</name>
    <name type="common">Cellular slime mold</name>
    <name type="synonym">Polysphondylium pallidum</name>
    <dbReference type="NCBI Taxonomy" id="670386"/>
    <lineage>
        <taxon>Eukaryota</taxon>
        <taxon>Amoebozoa</taxon>
        <taxon>Evosea</taxon>
        <taxon>Eumycetozoa</taxon>
        <taxon>Dictyostelia</taxon>
        <taxon>Acytosteliales</taxon>
        <taxon>Acytosteliaceae</taxon>
        <taxon>Heterostelium</taxon>
    </lineage>
</organism>
<accession>D3AVH9</accession>
<keyword evidence="8" id="KW-1185">Reference proteome</keyword>
<keyword evidence="5" id="KW-0472">Membrane</keyword>
<dbReference type="Proteomes" id="UP000001396">
    <property type="component" value="Unassembled WGS sequence"/>
</dbReference>
<reference evidence="7 8" key="1">
    <citation type="journal article" date="2011" name="Genome Res.">
        <title>Phylogeny-wide analysis of social amoeba genomes highlights ancient origins for complex intercellular communication.</title>
        <authorList>
            <person name="Heidel A.J."/>
            <person name="Lawal H.M."/>
            <person name="Felder M."/>
            <person name="Schilde C."/>
            <person name="Helps N.R."/>
            <person name="Tunggal B."/>
            <person name="Rivero F."/>
            <person name="John U."/>
            <person name="Schleicher M."/>
            <person name="Eichinger L."/>
            <person name="Platzer M."/>
            <person name="Noegel A.A."/>
            <person name="Schaap P."/>
            <person name="Gloeckner G."/>
        </authorList>
    </citation>
    <scope>NUCLEOTIDE SEQUENCE [LARGE SCALE GENOMIC DNA]</scope>
    <source>
        <strain evidence="8">ATCC 26659 / Pp 5 / PN500</strain>
    </source>
</reference>
<evidence type="ECO:0000256" key="5">
    <source>
        <dbReference type="RuleBase" id="RU003832"/>
    </source>
</evidence>
<evidence type="ECO:0000256" key="3">
    <source>
        <dbReference type="ARBA" id="ARBA00022676"/>
    </source>
</evidence>
<keyword evidence="5" id="KW-0333">Golgi apparatus</keyword>
<dbReference type="AlphaFoldDB" id="D3AVH9"/>
<sequence>MKSYKFVLAFENSNSNDYVTEKLFGALSVGTIPLYDGAPNAKKFAPDNNSVIFTEDYGTPEKLAEYLLYLDRNDDEYQKYFEWKKKGPTKDWTAMVDIARIGARCRVCYRLADMHRKDVGMVFGDSDHRAKYIRVPNDWDPSKGIVVYIRHRGTFWFYSVPIPYGTNAKEFQRIIETTIPCPHCPNEKGEFYEAYEYWTRSQILHEKIDSPLEITLTQEMEIEVVFIDMNFYFTNHK</sequence>
<dbReference type="InterPro" id="IPR038577">
    <property type="entry name" value="GT10-like_C_sf"/>
</dbReference>
<keyword evidence="3 5" id="KW-0328">Glycosyltransferase</keyword>
<evidence type="ECO:0000256" key="4">
    <source>
        <dbReference type="ARBA" id="ARBA00022679"/>
    </source>
</evidence>
<dbReference type="PANTHER" id="PTHR11929">
    <property type="entry name" value="ALPHA- 1,3 -FUCOSYLTRANSFERASE"/>
    <property type="match status" value="1"/>
</dbReference>
<dbReference type="InterPro" id="IPR055270">
    <property type="entry name" value="Glyco_tran_10_C"/>
</dbReference>
<evidence type="ECO:0000256" key="2">
    <source>
        <dbReference type="ARBA" id="ARBA00008919"/>
    </source>
</evidence>
<dbReference type="GO" id="GO:0032580">
    <property type="term" value="C:Golgi cisterna membrane"/>
    <property type="evidence" value="ECO:0007669"/>
    <property type="project" value="UniProtKB-SubCell"/>
</dbReference>
<evidence type="ECO:0000313" key="8">
    <source>
        <dbReference type="Proteomes" id="UP000001396"/>
    </source>
</evidence>
<evidence type="ECO:0000259" key="6">
    <source>
        <dbReference type="Pfam" id="PF00852"/>
    </source>
</evidence>
<dbReference type="EC" id="2.4.1.-" evidence="5"/>
<dbReference type="EMBL" id="ADBJ01000002">
    <property type="protein sequence ID" value="EFA86302.1"/>
    <property type="molecule type" value="Genomic_DNA"/>
</dbReference>
<dbReference type="PANTHER" id="PTHR11929:SF220">
    <property type="entry name" value="FUCOSYLTRANSFERASE"/>
    <property type="match status" value="1"/>
</dbReference>
<protein>
    <recommendedName>
        <fullName evidence="5">Fucosyltransferase</fullName>
        <ecNumber evidence="5">2.4.1.-</ecNumber>
    </recommendedName>
</protein>
<comment type="similarity">
    <text evidence="2 5">Belongs to the glycosyltransferase 10 family.</text>
</comment>
<dbReference type="RefSeq" id="XP_020438407.1">
    <property type="nucleotide sequence ID" value="XM_020571133.1"/>
</dbReference>
<dbReference type="Gene3D" id="3.40.50.11660">
    <property type="entry name" value="Glycosyl transferase family 10, C-terminal domain"/>
    <property type="match status" value="1"/>
</dbReference>
<feature type="domain" description="Fucosyltransferase C-terminal" evidence="6">
    <location>
        <begin position="2"/>
        <end position="116"/>
    </location>
</feature>
<dbReference type="SUPFAM" id="SSF53756">
    <property type="entry name" value="UDP-Glycosyltransferase/glycogen phosphorylase"/>
    <property type="match status" value="1"/>
</dbReference>